<evidence type="ECO:0000256" key="1">
    <source>
        <dbReference type="SAM" id="MobiDB-lite"/>
    </source>
</evidence>
<name>K0TCH2_THAOC</name>
<dbReference type="AlphaFoldDB" id="K0TCH2"/>
<accession>K0TCH2</accession>
<feature type="compositionally biased region" description="Basic and acidic residues" evidence="1">
    <location>
        <begin position="137"/>
        <end position="148"/>
    </location>
</feature>
<reference evidence="2 3" key="1">
    <citation type="journal article" date="2012" name="Genome Biol.">
        <title>Genome and low-iron response of an oceanic diatom adapted to chronic iron limitation.</title>
        <authorList>
            <person name="Lommer M."/>
            <person name="Specht M."/>
            <person name="Roy A.S."/>
            <person name="Kraemer L."/>
            <person name="Andreson R."/>
            <person name="Gutowska M.A."/>
            <person name="Wolf J."/>
            <person name="Bergner S.V."/>
            <person name="Schilhabel M.B."/>
            <person name="Klostermeier U.C."/>
            <person name="Beiko R.G."/>
            <person name="Rosenstiel P."/>
            <person name="Hippler M."/>
            <person name="Laroche J."/>
        </authorList>
    </citation>
    <scope>NUCLEOTIDE SEQUENCE [LARGE SCALE GENOMIC DNA]</scope>
    <source>
        <strain evidence="2 3">CCMP1005</strain>
    </source>
</reference>
<dbReference type="EMBL" id="AGNL01007575">
    <property type="protein sequence ID" value="EJK71151.1"/>
    <property type="molecule type" value="Genomic_DNA"/>
</dbReference>
<gene>
    <name evidence="2" type="ORF">THAOC_07434</name>
</gene>
<keyword evidence="3" id="KW-1185">Reference proteome</keyword>
<proteinExistence type="predicted"/>
<evidence type="ECO:0000313" key="3">
    <source>
        <dbReference type="Proteomes" id="UP000266841"/>
    </source>
</evidence>
<feature type="region of interest" description="Disordered" evidence="1">
    <location>
        <begin position="113"/>
        <end position="211"/>
    </location>
</feature>
<feature type="non-terminal residue" evidence="2">
    <location>
        <position position="211"/>
    </location>
</feature>
<comment type="caution">
    <text evidence="2">The sequence shown here is derived from an EMBL/GenBank/DDBJ whole genome shotgun (WGS) entry which is preliminary data.</text>
</comment>
<protein>
    <submittedName>
        <fullName evidence="2">Uncharacterized protein</fullName>
    </submittedName>
</protein>
<evidence type="ECO:0000313" key="2">
    <source>
        <dbReference type="EMBL" id="EJK71151.1"/>
    </source>
</evidence>
<feature type="region of interest" description="Disordered" evidence="1">
    <location>
        <begin position="64"/>
        <end position="91"/>
    </location>
</feature>
<sequence>MEIARDSNQIVRGKQLDLTPMRNRVSQGASVLRHDVEVGGGGKGTGASVHRSTFDFDEEKKQVVVGSYFGPPEESPGPDRSPDESPSRVGCVIQEHGADDYCPLYHRKALRRLPSKVEEGEGDPAAGKNLEPFGEGAHPETDREGDGFRRKRPLDVGQRAPSLPSEGDKIMPASAAAASASSRRRQGGGFPVPPTKPRPYATSPASGWRDQ</sequence>
<organism evidence="2 3">
    <name type="scientific">Thalassiosira oceanica</name>
    <name type="common">Marine diatom</name>
    <dbReference type="NCBI Taxonomy" id="159749"/>
    <lineage>
        <taxon>Eukaryota</taxon>
        <taxon>Sar</taxon>
        <taxon>Stramenopiles</taxon>
        <taxon>Ochrophyta</taxon>
        <taxon>Bacillariophyta</taxon>
        <taxon>Coscinodiscophyceae</taxon>
        <taxon>Thalassiosirophycidae</taxon>
        <taxon>Thalassiosirales</taxon>
        <taxon>Thalassiosiraceae</taxon>
        <taxon>Thalassiosira</taxon>
    </lineage>
</organism>
<dbReference type="Proteomes" id="UP000266841">
    <property type="component" value="Unassembled WGS sequence"/>
</dbReference>